<organism evidence="2 3">
    <name type="scientific">Herpetosiphon gulosus</name>
    <dbReference type="NCBI Taxonomy" id="1973496"/>
    <lineage>
        <taxon>Bacteria</taxon>
        <taxon>Bacillati</taxon>
        <taxon>Chloroflexota</taxon>
        <taxon>Chloroflexia</taxon>
        <taxon>Herpetosiphonales</taxon>
        <taxon>Herpetosiphonaceae</taxon>
        <taxon>Herpetosiphon</taxon>
    </lineage>
</organism>
<evidence type="ECO:0000313" key="2">
    <source>
        <dbReference type="EMBL" id="GAA5527237.1"/>
    </source>
</evidence>
<protein>
    <submittedName>
        <fullName evidence="2">Uncharacterized protein</fullName>
    </submittedName>
</protein>
<proteinExistence type="predicted"/>
<evidence type="ECO:0000256" key="1">
    <source>
        <dbReference type="SAM" id="MobiDB-lite"/>
    </source>
</evidence>
<sequence length="276" mass="28878">MRKHLALAVGVVSLACGGYLWTNNTAAFAVNKNDQPAETITITSNPEEVTIECSMAGGEGMFMPTLHGEIAASAHASHMPAMAMHKPMVSATLHHRSGSSSSADQLEITSQTSSTHVTKPFAMLSNVDDESSDCSIAVPVGIDWFELAAETIGVSSDELLTGIENEVSIAEQAAAKGVSKQTVIDAIVDAETANINQLVTDGELSAEDAALFTADLPEMIEHFVSTAPHFIPSEAIECFMVELDESGTSTTEEAVACEAIEAVPALPAAPTTDSSR</sequence>
<evidence type="ECO:0000313" key="3">
    <source>
        <dbReference type="Proteomes" id="UP001428290"/>
    </source>
</evidence>
<dbReference type="PROSITE" id="PS51257">
    <property type="entry name" value="PROKAR_LIPOPROTEIN"/>
    <property type="match status" value="1"/>
</dbReference>
<dbReference type="EMBL" id="BAABRU010000003">
    <property type="protein sequence ID" value="GAA5527237.1"/>
    <property type="molecule type" value="Genomic_DNA"/>
</dbReference>
<name>A0ABP9WVJ7_9CHLR</name>
<feature type="region of interest" description="Disordered" evidence="1">
    <location>
        <begin position="93"/>
        <end position="112"/>
    </location>
</feature>
<keyword evidence="3" id="KW-1185">Reference proteome</keyword>
<feature type="compositionally biased region" description="Polar residues" evidence="1">
    <location>
        <begin position="98"/>
        <end position="112"/>
    </location>
</feature>
<accession>A0ABP9WVJ7</accession>
<comment type="caution">
    <text evidence="2">The sequence shown here is derived from an EMBL/GenBank/DDBJ whole genome shotgun (WGS) entry which is preliminary data.</text>
</comment>
<dbReference type="Proteomes" id="UP001428290">
    <property type="component" value="Unassembled WGS sequence"/>
</dbReference>
<gene>
    <name evidence="2" type="ORF">Hgul01_01021</name>
</gene>
<dbReference type="RefSeq" id="WP_345720877.1">
    <property type="nucleotide sequence ID" value="NZ_BAABRU010000003.1"/>
</dbReference>
<reference evidence="2 3" key="1">
    <citation type="submission" date="2024-02" db="EMBL/GenBank/DDBJ databases">
        <title>Herpetosiphon gulosus NBRC 112829.</title>
        <authorList>
            <person name="Ichikawa N."/>
            <person name="Katano-Makiyama Y."/>
            <person name="Hidaka K."/>
        </authorList>
    </citation>
    <scope>NUCLEOTIDE SEQUENCE [LARGE SCALE GENOMIC DNA]</scope>
    <source>
        <strain evidence="2 3">NBRC 112829</strain>
    </source>
</reference>